<keyword evidence="1" id="KW-1133">Transmembrane helix</keyword>
<protein>
    <recommendedName>
        <fullName evidence="2">DUF3131 domain-containing protein</fullName>
    </recommendedName>
</protein>
<dbReference type="EMBL" id="CP006664">
    <property type="protein sequence ID" value="AIJ10418.1"/>
    <property type="molecule type" value="Genomic_DNA"/>
</dbReference>
<dbReference type="GeneID" id="33941348"/>
<dbReference type="AlphaFoldDB" id="A0A076LVE7"/>
<evidence type="ECO:0000259" key="2">
    <source>
        <dbReference type="Pfam" id="PF11329"/>
    </source>
</evidence>
<organism evidence="3 4">
    <name type="scientific">Edwardsiella anguillarum ET080813</name>
    <dbReference type="NCBI Taxonomy" id="667120"/>
    <lineage>
        <taxon>Bacteria</taxon>
        <taxon>Pseudomonadati</taxon>
        <taxon>Pseudomonadota</taxon>
        <taxon>Gammaproteobacteria</taxon>
        <taxon>Enterobacterales</taxon>
        <taxon>Hafniaceae</taxon>
        <taxon>Edwardsiella</taxon>
    </lineage>
</organism>
<accession>A0A076LVE7</accession>
<feature type="transmembrane region" description="Helical" evidence="1">
    <location>
        <begin position="12"/>
        <end position="30"/>
    </location>
</feature>
<gene>
    <name evidence="3" type="ORF">ETEE_4010</name>
</gene>
<dbReference type="RefSeq" id="WP_034165671.1">
    <property type="nucleotide sequence ID" value="NZ_CP006664.1"/>
</dbReference>
<evidence type="ECO:0000313" key="4">
    <source>
        <dbReference type="Proteomes" id="UP000028681"/>
    </source>
</evidence>
<evidence type="ECO:0000313" key="3">
    <source>
        <dbReference type="EMBL" id="AIJ10418.1"/>
    </source>
</evidence>
<dbReference type="HOGENOM" id="CLU_034087_0_0_6"/>
<dbReference type="Gene3D" id="1.50.10.140">
    <property type="match status" value="1"/>
</dbReference>
<keyword evidence="1" id="KW-0472">Membrane</keyword>
<sequence length="440" mass="48613">MTLSTHLQRARSYIATLCGFLLALAIVIHIERHQPPPPIPLTLQTLGSDFPQLPAPRGLSFQEAIWARIAWQYFINNTQPSGLVNAVDRQPYASLWSSGDQLMALMAAQRLGIIGRAELDRRLNATLQALAALPRSAQRMPWQFYHSATLQPLAPQADDGVTWSASDIGRLLGALQICAARYPEHGAAINRLLADWPLAQMFRQRPYAPFALRDTPRWRLLSLNDRPGLGYRLYAQATLGGITPDAAITLQQPLSDQPTVNIDGMVLPYDALITLRQTDHPLILVQPYILAALEYGFSLDNAAVTWRTVLAQESRYNPQTGKNFIFDDRESPTLAALSVRPTTTPPPLLFSAKAAFGWYALLGTPWSERQRQQVLPLLQPGRGWHDGLRLDGSVSPTLSAATNALILESLLYQIQGPLRCAYCQPDDPPLSAPPAGIQMQ</sequence>
<feature type="domain" description="DUF3131" evidence="2">
    <location>
        <begin position="66"/>
        <end position="415"/>
    </location>
</feature>
<dbReference type="InterPro" id="IPR021478">
    <property type="entry name" value="DUF3131"/>
</dbReference>
<name>A0A076LVE7_9GAMM</name>
<dbReference type="Pfam" id="PF11329">
    <property type="entry name" value="DUF3131"/>
    <property type="match status" value="1"/>
</dbReference>
<reference evidence="3 4" key="1">
    <citation type="journal article" date="2012" name="PLoS ONE">
        <title>Edwardsiella comparative phylogenomics reveal the new intra/inter-species taxonomic relationships, virulence evolution and niche adaptation mechanisms.</title>
        <authorList>
            <person name="Yang M."/>
            <person name="Lv Y."/>
            <person name="Xiao J."/>
            <person name="Wu H."/>
            <person name="Zheng H."/>
            <person name="Liu Q."/>
            <person name="Zhang Y."/>
            <person name="Wang Q."/>
        </authorList>
    </citation>
    <scope>NUCLEOTIDE SEQUENCE [LARGE SCALE GENOMIC DNA]</scope>
    <source>
        <strain evidence="4">080813</strain>
    </source>
</reference>
<dbReference type="KEGG" id="ete:ETEE_4010"/>
<evidence type="ECO:0000256" key="1">
    <source>
        <dbReference type="SAM" id="Phobius"/>
    </source>
</evidence>
<keyword evidence="1" id="KW-0812">Transmembrane</keyword>
<proteinExistence type="predicted"/>
<dbReference type="Proteomes" id="UP000028681">
    <property type="component" value="Chromosome"/>
</dbReference>